<dbReference type="PANTHER" id="PTHR10039">
    <property type="entry name" value="AMELOGENIN"/>
    <property type="match status" value="1"/>
</dbReference>
<dbReference type="SUPFAM" id="SSF52540">
    <property type="entry name" value="P-loop containing nucleoside triphosphate hydrolases"/>
    <property type="match status" value="1"/>
</dbReference>
<dbReference type="InterPro" id="IPR056884">
    <property type="entry name" value="NPHP3-like_N"/>
</dbReference>
<accession>A0A6A7BDJ3</accession>
<keyword evidence="4" id="KW-1185">Reference proteome</keyword>
<dbReference type="PROSITE" id="PS50837">
    <property type="entry name" value="NACHT"/>
    <property type="match status" value="1"/>
</dbReference>
<reference evidence="3" key="1">
    <citation type="submission" date="2020-01" db="EMBL/GenBank/DDBJ databases">
        <authorList>
            <consortium name="DOE Joint Genome Institute"/>
            <person name="Haridas S."/>
            <person name="Albert R."/>
            <person name="Binder M."/>
            <person name="Bloem J."/>
            <person name="Labutti K."/>
            <person name="Salamov A."/>
            <person name="Andreopoulos B."/>
            <person name="Baker S.E."/>
            <person name="Barry K."/>
            <person name="Bills G."/>
            <person name="Bluhm B.H."/>
            <person name="Cannon C."/>
            <person name="Castanera R."/>
            <person name="Culley D.E."/>
            <person name="Daum C."/>
            <person name="Ezra D."/>
            <person name="Gonzalez J.B."/>
            <person name="Henrissat B."/>
            <person name="Kuo A."/>
            <person name="Liang C."/>
            <person name="Lipzen A."/>
            <person name="Lutzoni F."/>
            <person name="Magnuson J."/>
            <person name="Mondo S."/>
            <person name="Nolan M."/>
            <person name="Ohm R."/>
            <person name="Pangilinan J."/>
            <person name="Park H.-J."/>
            <person name="Ramirez L."/>
            <person name="Alfaro M."/>
            <person name="Sun H."/>
            <person name="Tritt A."/>
            <person name="Yoshinaga Y."/>
            <person name="Zwiers L.-H."/>
            <person name="Turgeon B.G."/>
            <person name="Goodwin S.B."/>
            <person name="Spatafora J.W."/>
            <person name="Crous P.W."/>
            <person name="Grigoriev I.V."/>
        </authorList>
    </citation>
    <scope>NUCLEOTIDE SEQUENCE</scope>
    <source>
        <strain evidence="3">IPT5</strain>
    </source>
</reference>
<gene>
    <name evidence="3" type="ORF">T440DRAFT_505771</name>
</gene>
<sequence length="853" mass="97549">MEPLSALSIATAVVQFLDFAGKLVSGTWTIYRGQPSNDAGGDSDIKTIMESLTKVTRKLQVTSTHNSLTPWSSQDVAITALAKRCTSVGEQLLELLEQLHSRSQRQFWDSFCTALRTIWSEKQVARLRQTLDSYRQQISMHMLVAMREQISSANVDQRESLTQTQNICRDVLRKVTERAQWQNDLFKAIQRSHSIRAHNALHDAPPGKIHMNLSSVDATWVIRSILETMYFPEIERRYEKITAAYQNTFDWIFLDPFGDDIWTDFPGWMRDDGGSLYWITGKAGAGKSTLMRYIYDHTETRKALKIWAGSRELIVAYFFFWNSGSAMQMSHEGMVRSLLYQVLQQVPDLVPYILPHRMEIGTLFGVDAVDSKTYGPWSWDELQQAFRRLIKQCSKSYRLAFFIDGMDEFQGNPMELIEFISNLITPGIKICASSRPWVVFEDAFGHQSHLRLENLTHNDIKVFVTSKMTASPGFRALQDLDAQISTTLIENVCRKSSGVFLWVSLVTQSLLDGLSEGERLSELQDRLDSLPSDLEKLFENILGRLDRKHFERAAQFFEMVRVSLRPLLLLDMSFADEDDLDLVNNVPRGPLSASQMTSRAELMRRRINACCKGLLEAKSNKRTQLADTEVGFLHRTVKDYLEQQDTAAKLYAAIKPTFNVNLRLCNSQLLSLKHQNQELLTNDILWRSVSYAIEYAIRAYPTDSERQVSLLNNLDKVATGLTTTPLHDGRTYLQQSSLPSQEATHWTWTKVKCPEPSFLGLAAQLGLTGYVFQMLQSMPPEQIREEVPKLLRVVGKKPSGFTLEYDHMATYGRETYEVVKVLADFNSEYGKDPPLHNSKPGPRKRLMRWFKFS</sequence>
<evidence type="ECO:0000313" key="3">
    <source>
        <dbReference type="EMBL" id="KAF2853440.1"/>
    </source>
</evidence>
<protein>
    <recommendedName>
        <fullName evidence="2">NACHT domain-containing protein</fullName>
    </recommendedName>
</protein>
<proteinExistence type="predicted"/>
<evidence type="ECO:0000313" key="4">
    <source>
        <dbReference type="Proteomes" id="UP000799423"/>
    </source>
</evidence>
<dbReference type="AlphaFoldDB" id="A0A6A7BDJ3"/>
<name>A0A6A7BDJ3_9PLEO</name>
<dbReference type="Pfam" id="PF25053">
    <property type="entry name" value="DUF7791"/>
    <property type="match status" value="1"/>
</dbReference>
<evidence type="ECO:0000256" key="1">
    <source>
        <dbReference type="ARBA" id="ARBA00022737"/>
    </source>
</evidence>
<dbReference type="EMBL" id="MU006295">
    <property type="protein sequence ID" value="KAF2853440.1"/>
    <property type="molecule type" value="Genomic_DNA"/>
</dbReference>
<organism evidence="3 4">
    <name type="scientific">Plenodomus tracheiphilus IPT5</name>
    <dbReference type="NCBI Taxonomy" id="1408161"/>
    <lineage>
        <taxon>Eukaryota</taxon>
        <taxon>Fungi</taxon>
        <taxon>Dikarya</taxon>
        <taxon>Ascomycota</taxon>
        <taxon>Pezizomycotina</taxon>
        <taxon>Dothideomycetes</taxon>
        <taxon>Pleosporomycetidae</taxon>
        <taxon>Pleosporales</taxon>
        <taxon>Pleosporineae</taxon>
        <taxon>Leptosphaeriaceae</taxon>
        <taxon>Plenodomus</taxon>
    </lineage>
</organism>
<keyword evidence="1" id="KW-0677">Repeat</keyword>
<dbReference type="Pfam" id="PF24883">
    <property type="entry name" value="NPHP3_N"/>
    <property type="match status" value="1"/>
</dbReference>
<dbReference type="Proteomes" id="UP000799423">
    <property type="component" value="Unassembled WGS sequence"/>
</dbReference>
<dbReference type="OrthoDB" id="443402at2759"/>
<feature type="domain" description="NACHT" evidence="2">
    <location>
        <begin position="275"/>
        <end position="436"/>
    </location>
</feature>
<dbReference type="InterPro" id="IPR027417">
    <property type="entry name" value="P-loop_NTPase"/>
</dbReference>
<dbReference type="InterPro" id="IPR007111">
    <property type="entry name" value="NACHT_NTPase"/>
</dbReference>
<dbReference type="InterPro" id="IPR056693">
    <property type="entry name" value="DUF7791"/>
</dbReference>
<dbReference type="Gene3D" id="3.40.50.300">
    <property type="entry name" value="P-loop containing nucleotide triphosphate hydrolases"/>
    <property type="match status" value="1"/>
</dbReference>
<dbReference type="PANTHER" id="PTHR10039:SF5">
    <property type="entry name" value="NACHT DOMAIN-CONTAINING PROTEIN"/>
    <property type="match status" value="1"/>
</dbReference>
<evidence type="ECO:0000259" key="2">
    <source>
        <dbReference type="PROSITE" id="PS50837"/>
    </source>
</evidence>